<dbReference type="Gene3D" id="3.40.50.300">
    <property type="entry name" value="P-loop containing nucleotide triphosphate hydrolases"/>
    <property type="match status" value="1"/>
</dbReference>
<dbReference type="SUPFAM" id="SSF52540">
    <property type="entry name" value="P-loop containing nucleoside triphosphate hydrolases"/>
    <property type="match status" value="1"/>
</dbReference>
<sequence>MEKIMVLGVSAGVGKSSFARKLSEKKNIPVHHLDSYFWKAGWIESSEKEFSEKQQQLVKEDRWIIEGNYTGTYEIRSEKADTLIYLELPLAVCLYRVVKRRIANQGKTRPDMALGCPEKLDKEFLTFIISTYSARKVKMRKRMVQFIEESPHHKVVFLRNQKQINGYLEKMAEMPASLYKDNGFN</sequence>
<keyword evidence="2" id="KW-1185">Reference proteome</keyword>
<dbReference type="InterPro" id="IPR052922">
    <property type="entry name" value="Cytidylate_Kinase-2"/>
</dbReference>
<evidence type="ECO:0000313" key="2">
    <source>
        <dbReference type="Proteomes" id="UP000658980"/>
    </source>
</evidence>
<dbReference type="InterPro" id="IPR027417">
    <property type="entry name" value="P-loop_NTPase"/>
</dbReference>
<dbReference type="RefSeq" id="WP_191715453.1">
    <property type="nucleotide sequence ID" value="NZ_JACSPU010000003.1"/>
</dbReference>
<dbReference type="PANTHER" id="PTHR37816:SF3">
    <property type="entry name" value="MODULATES DNA TOPOLOGY"/>
    <property type="match status" value="1"/>
</dbReference>
<protein>
    <submittedName>
        <fullName evidence="1">Topology modulation protein</fullName>
    </submittedName>
</protein>
<dbReference type="EMBL" id="JACSPU010000003">
    <property type="protein sequence ID" value="MBD8015268.1"/>
    <property type="molecule type" value="Genomic_DNA"/>
</dbReference>
<name>A0ABR8WED9_9BACL</name>
<proteinExistence type="predicted"/>
<dbReference type="Proteomes" id="UP000658980">
    <property type="component" value="Unassembled WGS sequence"/>
</dbReference>
<gene>
    <name evidence="1" type="ORF">H9630_10595</name>
</gene>
<dbReference type="PANTHER" id="PTHR37816">
    <property type="entry name" value="YALI0E33011P"/>
    <property type="match status" value="1"/>
</dbReference>
<comment type="caution">
    <text evidence="1">The sequence shown here is derived from an EMBL/GenBank/DDBJ whole genome shotgun (WGS) entry which is preliminary data.</text>
</comment>
<accession>A0ABR8WED9</accession>
<organism evidence="1 2">
    <name type="scientific">Planococcus wigleyi</name>
    <dbReference type="NCBI Taxonomy" id="2762216"/>
    <lineage>
        <taxon>Bacteria</taxon>
        <taxon>Bacillati</taxon>
        <taxon>Bacillota</taxon>
        <taxon>Bacilli</taxon>
        <taxon>Bacillales</taxon>
        <taxon>Caryophanaceae</taxon>
        <taxon>Planococcus</taxon>
    </lineage>
</organism>
<evidence type="ECO:0000313" key="1">
    <source>
        <dbReference type="EMBL" id="MBD8015268.1"/>
    </source>
</evidence>
<reference evidence="1 2" key="1">
    <citation type="submission" date="2020-08" db="EMBL/GenBank/DDBJ databases">
        <title>A Genomic Blueprint of the Chicken Gut Microbiome.</title>
        <authorList>
            <person name="Gilroy R."/>
            <person name="Ravi A."/>
            <person name="Getino M."/>
            <person name="Pursley I."/>
            <person name="Horton D.L."/>
            <person name="Alikhan N.-F."/>
            <person name="Baker D."/>
            <person name="Gharbi K."/>
            <person name="Hall N."/>
            <person name="Watson M."/>
            <person name="Adriaenssens E.M."/>
            <person name="Foster-Nyarko E."/>
            <person name="Jarju S."/>
            <person name="Secka A."/>
            <person name="Antonio M."/>
            <person name="Oren A."/>
            <person name="Chaudhuri R."/>
            <person name="La Ragione R.M."/>
            <person name="Hildebrand F."/>
            <person name="Pallen M.J."/>
        </authorList>
    </citation>
    <scope>NUCLEOTIDE SEQUENCE [LARGE SCALE GENOMIC DNA]</scope>
    <source>
        <strain evidence="1 2">Sa1BUA13</strain>
    </source>
</reference>